<gene>
    <name evidence="2" type="ORF">C1SCF055_LOCUS15471</name>
</gene>
<comment type="caution">
    <text evidence="2">The sequence shown here is derived from an EMBL/GenBank/DDBJ whole genome shotgun (WGS) entry which is preliminary data.</text>
</comment>
<dbReference type="PANTHER" id="PTHR34009">
    <property type="entry name" value="PROTEIN STAR"/>
    <property type="match status" value="1"/>
</dbReference>
<dbReference type="InterPro" id="IPR006342">
    <property type="entry name" value="FkbM_mtfrase"/>
</dbReference>
<dbReference type="GO" id="GO:0005789">
    <property type="term" value="C:endoplasmic reticulum membrane"/>
    <property type="evidence" value="ECO:0007669"/>
    <property type="project" value="TreeGrafter"/>
</dbReference>
<reference evidence="3 4" key="2">
    <citation type="submission" date="2024-05" db="EMBL/GenBank/DDBJ databases">
        <authorList>
            <person name="Chen Y."/>
            <person name="Shah S."/>
            <person name="Dougan E. K."/>
            <person name="Thang M."/>
            <person name="Chan C."/>
        </authorList>
    </citation>
    <scope>NUCLEOTIDE SEQUENCE [LARGE SCALE GENOMIC DNA]</scope>
</reference>
<dbReference type="EMBL" id="CAMXCT030001247">
    <property type="protein sequence ID" value="CAL4775584.1"/>
    <property type="molecule type" value="Genomic_DNA"/>
</dbReference>
<sequence>MAMLIGSIAIVAIPILFAAIFFPDNPALEVSYPASPPRRRLTDRPTEALLADALRSGPCLKPTRVVLTLSTSADRDARPTVQSLVDQSCPVDALYLFVMGDSSAEPSRSLREVKAMSDIIIVKKMARRSSNLLAALEEERDPSTWIITVEDDVVYQRDMVLALVVAAAALPSNVAPAFWCAQAFVRVGSLRYSGLPAGSSEGTVFGWCYSFAGVLYKRWFFDDQVFLLDNAGYLAPDACVKHGDVWAGGHMLSKGHGEFYLVNPGFMSFTGGMQTAFGRGLIRDSEAHCASWFAAYWGVFAEGRPANIYRHPHFQRREKDLKMLSMFGDLNRNGSFLESRALDGRNNSLSFFFEKELGWRGILIEPSEIQPPLLGDRNGSLVMQTAICGQAGAKRTWLEAFDGKSNLPGVAAFEDSLEKEFVRLMDFTREVRRTPLRCRQLKDILQQAEMPKLHFLALDCSWDAMDILSKFNFQDHDIDVIYLEVTRSKCRFLTRWTHPFRSWSWSCEKIFEKPLKDLLASNSYILVDTILVDIGGLPSLALKQFFFHYAMHVTVGLFFRRESPEPEPLQEMARDEVISSYKCAQDGQNFEICELPAHNG</sequence>
<accession>A0A9P1CBT9</accession>
<dbReference type="GO" id="GO:0006888">
    <property type="term" value="P:endoplasmic reticulum to Golgi vesicle-mediated transport"/>
    <property type="evidence" value="ECO:0007669"/>
    <property type="project" value="TreeGrafter"/>
</dbReference>
<keyword evidence="4" id="KW-1185">Reference proteome</keyword>
<organism evidence="2">
    <name type="scientific">Cladocopium goreaui</name>
    <dbReference type="NCBI Taxonomy" id="2562237"/>
    <lineage>
        <taxon>Eukaryota</taxon>
        <taxon>Sar</taxon>
        <taxon>Alveolata</taxon>
        <taxon>Dinophyceae</taxon>
        <taxon>Suessiales</taxon>
        <taxon>Symbiodiniaceae</taxon>
        <taxon>Cladocopium</taxon>
    </lineage>
</organism>
<evidence type="ECO:0000313" key="2">
    <source>
        <dbReference type="EMBL" id="CAI3988272.1"/>
    </source>
</evidence>
<proteinExistence type="predicted"/>
<evidence type="ECO:0000313" key="3">
    <source>
        <dbReference type="EMBL" id="CAL4775584.1"/>
    </source>
</evidence>
<dbReference type="InterPro" id="IPR053202">
    <property type="entry name" value="EGF_Rcpt_Signaling_Reg"/>
</dbReference>
<feature type="domain" description="Methyltransferase FkbM" evidence="1">
    <location>
        <begin position="343"/>
        <end position="489"/>
    </location>
</feature>
<dbReference type="GO" id="GO:0031902">
    <property type="term" value="C:late endosome membrane"/>
    <property type="evidence" value="ECO:0007669"/>
    <property type="project" value="TreeGrafter"/>
</dbReference>
<dbReference type="AlphaFoldDB" id="A0A9P1CBT9"/>
<dbReference type="PANTHER" id="PTHR34009:SF2">
    <property type="entry name" value="PROTEIN STAR"/>
    <property type="match status" value="1"/>
</dbReference>
<dbReference type="EMBL" id="CAMXCT020001247">
    <property type="protein sequence ID" value="CAL1141647.1"/>
    <property type="molecule type" value="Genomic_DNA"/>
</dbReference>
<dbReference type="GO" id="GO:0016197">
    <property type="term" value="P:endosomal transport"/>
    <property type="evidence" value="ECO:0007669"/>
    <property type="project" value="TreeGrafter"/>
</dbReference>
<dbReference type="GO" id="GO:0005886">
    <property type="term" value="C:plasma membrane"/>
    <property type="evidence" value="ECO:0007669"/>
    <property type="project" value="TreeGrafter"/>
</dbReference>
<protein>
    <submittedName>
        <fullName evidence="3">Small ribosomal subunit protein uS2</fullName>
    </submittedName>
</protein>
<dbReference type="Proteomes" id="UP001152797">
    <property type="component" value="Unassembled WGS sequence"/>
</dbReference>
<dbReference type="EMBL" id="CAMXCT010001247">
    <property type="protein sequence ID" value="CAI3988272.1"/>
    <property type="molecule type" value="Genomic_DNA"/>
</dbReference>
<evidence type="ECO:0000313" key="4">
    <source>
        <dbReference type="Proteomes" id="UP001152797"/>
    </source>
</evidence>
<dbReference type="GO" id="GO:0005794">
    <property type="term" value="C:Golgi apparatus"/>
    <property type="evidence" value="ECO:0007669"/>
    <property type="project" value="TreeGrafter"/>
</dbReference>
<dbReference type="Pfam" id="PF05050">
    <property type="entry name" value="Methyltransf_21"/>
    <property type="match status" value="1"/>
</dbReference>
<dbReference type="OrthoDB" id="414863at2759"/>
<evidence type="ECO:0000259" key="1">
    <source>
        <dbReference type="Pfam" id="PF05050"/>
    </source>
</evidence>
<name>A0A9P1CBT9_9DINO</name>
<reference evidence="2" key="1">
    <citation type="submission" date="2022-10" db="EMBL/GenBank/DDBJ databases">
        <authorList>
            <person name="Chen Y."/>
            <person name="Dougan E. K."/>
            <person name="Chan C."/>
            <person name="Rhodes N."/>
            <person name="Thang M."/>
        </authorList>
    </citation>
    <scope>NUCLEOTIDE SEQUENCE</scope>
</reference>